<dbReference type="KEGG" id="ngr:NAEGRDRAFT_69903"/>
<dbReference type="AlphaFoldDB" id="D2VLU5"/>
<feature type="transmembrane region" description="Helical" evidence="1">
    <location>
        <begin position="12"/>
        <end position="34"/>
    </location>
</feature>
<evidence type="ECO:0000313" key="2">
    <source>
        <dbReference type="EMBL" id="EFC42116.1"/>
    </source>
</evidence>
<accession>D2VLU5</accession>
<keyword evidence="1" id="KW-1133">Transmembrane helix</keyword>
<dbReference type="VEuPathDB" id="AmoebaDB:NAEGRDRAFT_69903"/>
<keyword evidence="3" id="KW-1185">Reference proteome</keyword>
<dbReference type="Proteomes" id="UP000006671">
    <property type="component" value="Unassembled WGS sequence"/>
</dbReference>
<dbReference type="InParanoid" id="D2VLU5"/>
<reference evidence="2 3" key="1">
    <citation type="journal article" date="2010" name="Cell">
        <title>The genome of Naegleria gruberi illuminates early eukaryotic versatility.</title>
        <authorList>
            <person name="Fritz-Laylin L.K."/>
            <person name="Prochnik S.E."/>
            <person name="Ginger M.L."/>
            <person name="Dacks J.B."/>
            <person name="Carpenter M.L."/>
            <person name="Field M.C."/>
            <person name="Kuo A."/>
            <person name="Paredez A."/>
            <person name="Chapman J."/>
            <person name="Pham J."/>
            <person name="Shu S."/>
            <person name="Neupane R."/>
            <person name="Cipriano M."/>
            <person name="Mancuso J."/>
            <person name="Tu H."/>
            <person name="Salamov A."/>
            <person name="Lindquist E."/>
            <person name="Shapiro H."/>
            <person name="Lucas S."/>
            <person name="Grigoriev I.V."/>
            <person name="Cande W.Z."/>
            <person name="Fulton C."/>
            <person name="Rokhsar D.S."/>
            <person name="Dawson S.C."/>
        </authorList>
    </citation>
    <scope>NUCLEOTIDE SEQUENCE [LARGE SCALE GENOMIC DNA]</scope>
    <source>
        <strain evidence="2 3">NEG-M</strain>
    </source>
</reference>
<protein>
    <submittedName>
        <fullName evidence="2">Predicted protein</fullName>
    </submittedName>
</protein>
<dbReference type="GeneID" id="8855576"/>
<organism evidence="3">
    <name type="scientific">Naegleria gruberi</name>
    <name type="common">Amoeba</name>
    <dbReference type="NCBI Taxonomy" id="5762"/>
    <lineage>
        <taxon>Eukaryota</taxon>
        <taxon>Discoba</taxon>
        <taxon>Heterolobosea</taxon>
        <taxon>Tetramitia</taxon>
        <taxon>Eutetramitia</taxon>
        <taxon>Vahlkampfiidae</taxon>
        <taxon>Naegleria</taxon>
    </lineage>
</organism>
<dbReference type="RefSeq" id="XP_002674860.1">
    <property type="nucleotide sequence ID" value="XM_002674814.1"/>
</dbReference>
<keyword evidence="1" id="KW-0472">Membrane</keyword>
<name>D2VLU5_NAEGR</name>
<gene>
    <name evidence="2" type="ORF">NAEGRDRAFT_69903</name>
</gene>
<dbReference type="EMBL" id="GG738881">
    <property type="protein sequence ID" value="EFC42116.1"/>
    <property type="molecule type" value="Genomic_DNA"/>
</dbReference>
<proteinExistence type="predicted"/>
<keyword evidence="1" id="KW-0812">Transmembrane</keyword>
<evidence type="ECO:0000313" key="3">
    <source>
        <dbReference type="Proteomes" id="UP000006671"/>
    </source>
</evidence>
<dbReference type="OrthoDB" id="10253383at2759"/>
<evidence type="ECO:0000256" key="1">
    <source>
        <dbReference type="SAM" id="Phobius"/>
    </source>
</evidence>
<sequence>MAAPEKQFNWRIIKHVLVLLFWFINTGVFAYYIYSQAVSFIKTEQSPVTSTSYSYEDPLNYPTITICDWSRESSFAATCPVCTFEYISCYWYNYADDTNNPVACPLTFTFFKDGQSCFEANADISKLLTAKKKGYLGSINMLFRIPINYTDPLLSAYRLGASITFREPGTLLGSIFAETNYAIPGRYNLFSIKKVVYEKLPKPQTTSIDEIPLPTTDSSTKTISYEATYSALKRVKTADMTDNDYLEQIEVAFTYEELKTTTITEIQQKDGWSLFGEVAGMAGLLLGLDILKSFRLFLMFPRLFFRQTSLGKIWEAMN</sequence>